<organism evidence="1 2">
    <name type="scientific">Chitinophaga pinensis</name>
    <dbReference type="NCBI Taxonomy" id="79329"/>
    <lineage>
        <taxon>Bacteria</taxon>
        <taxon>Pseudomonadati</taxon>
        <taxon>Bacteroidota</taxon>
        <taxon>Chitinophagia</taxon>
        <taxon>Chitinophagales</taxon>
        <taxon>Chitinophagaceae</taxon>
        <taxon>Chitinophaga</taxon>
    </lineage>
</organism>
<dbReference type="EMBL" id="VOHS01000025">
    <property type="protein sequence ID" value="TWV98690.1"/>
    <property type="molecule type" value="Genomic_DNA"/>
</dbReference>
<keyword evidence="2" id="KW-1185">Reference proteome</keyword>
<dbReference type="AlphaFoldDB" id="A0A5C6LN00"/>
<comment type="caution">
    <text evidence="1">The sequence shown here is derived from an EMBL/GenBank/DDBJ whole genome shotgun (WGS) entry which is preliminary data.</text>
</comment>
<dbReference type="SUPFAM" id="SSF50998">
    <property type="entry name" value="Quinoprotein alcohol dehydrogenase-like"/>
    <property type="match status" value="1"/>
</dbReference>
<dbReference type="InterPro" id="IPR011047">
    <property type="entry name" value="Quinoprotein_ADH-like_sf"/>
</dbReference>
<sequence length="577" mass="64761">MQKQRTILLALGLISLLIAASYVYSQWNKSEKSVRQIQELNHRLQSSADDLTKLNQSLNVTAEKARQSAAEANIARQKADSAAQQEKKARTIVERQKKELLIKQNALLLSQEEVKKYSLSLQAKADSLRTYSDSLKTQLVIIQNKTREVEYAKLTAAYLTKSRSLMHSDPAMAYQLALESLKYDSGNQKIKNYIHDTLDTRNTFYESFIVENVSSAFFADNGKTVLAIHGDNKFRLLDLVNHKDTNIIINGKILSAQFSPVDNSALIATRNNIFSYNANGVLRATSERMENVVKAVYTARGRIIVVTPAEVQIRKNVNSTTAVVIPSGNNDDDTEVSSNDSLLYIRKNDIIEAYDLTNGRLIRTYQEPNSFLAKGGNGFIAVSGKRLLLARSAGNKVVQERYFVPLEKDYSRVSIISIADNLRTLLFMAEPAEQQVIQQQQQVQQQQISKNFIRPQLSTPPVLYAFSLPKNSRKLPGNIPYARRVVLSENGNYIITGESGSLSIYDNNGYRVENFGGYANYTSWAFNPANTDMIMSMNGLRLKLWVKGTPDALSAQRKLRTFSSSELEKALEDIAIR</sequence>
<evidence type="ECO:0008006" key="3">
    <source>
        <dbReference type="Google" id="ProtNLM"/>
    </source>
</evidence>
<dbReference type="Proteomes" id="UP000318815">
    <property type="component" value="Unassembled WGS sequence"/>
</dbReference>
<reference evidence="1 2" key="1">
    <citation type="submission" date="2019-08" db="EMBL/GenBank/DDBJ databases">
        <title>Whole genome sequencing of chitin degrading bacteria Chitinophaga pinensis YS16.</title>
        <authorList>
            <person name="Singh R.P."/>
            <person name="Manchanda G."/>
            <person name="Maurya I.K."/>
            <person name="Joshi N.K."/>
            <person name="Srivastava A.K."/>
        </authorList>
    </citation>
    <scope>NUCLEOTIDE SEQUENCE [LARGE SCALE GENOMIC DNA]</scope>
    <source>
        <strain evidence="1 2">YS-16</strain>
    </source>
</reference>
<proteinExistence type="predicted"/>
<evidence type="ECO:0000313" key="1">
    <source>
        <dbReference type="EMBL" id="TWV98690.1"/>
    </source>
</evidence>
<protein>
    <recommendedName>
        <fullName evidence="3">WD40 repeat domain-containing protein</fullName>
    </recommendedName>
</protein>
<gene>
    <name evidence="1" type="ORF">FEF09_20630</name>
</gene>
<name>A0A5C6LN00_9BACT</name>
<accession>A0A5C6LN00</accession>
<evidence type="ECO:0000313" key="2">
    <source>
        <dbReference type="Proteomes" id="UP000318815"/>
    </source>
</evidence>